<dbReference type="InterPro" id="IPR037518">
    <property type="entry name" value="MPN"/>
</dbReference>
<accession>A0A327P750</accession>
<evidence type="ECO:0000256" key="2">
    <source>
        <dbReference type="ARBA" id="ARBA00022723"/>
    </source>
</evidence>
<evidence type="ECO:0000256" key="4">
    <source>
        <dbReference type="ARBA" id="ARBA00022833"/>
    </source>
</evidence>
<dbReference type="PANTHER" id="PTHR30471:SF3">
    <property type="entry name" value="UPF0758 PROTEIN YEES-RELATED"/>
    <property type="match status" value="1"/>
</dbReference>
<evidence type="ECO:0000256" key="3">
    <source>
        <dbReference type="ARBA" id="ARBA00022801"/>
    </source>
</evidence>
<proteinExistence type="predicted"/>
<dbReference type="CDD" id="cd08071">
    <property type="entry name" value="MPN_DUF2466"/>
    <property type="match status" value="1"/>
</dbReference>
<sequence length="156" mass="17370">METQERKIDLFEVAEIKLSYSAKVKASLRPRVESSRQVYEVFAKAWDQDRIEFVEDFKVMLLSRANRVLGIVTISSGGTAGTIVDVKLVYAAAIKSNSSSVILAHNHPSGNLLPSEQDKRLTQRIKQAGVILDIPVLDHVIMTTEGYYSFADEGEL</sequence>
<dbReference type="GO" id="GO:0006508">
    <property type="term" value="P:proteolysis"/>
    <property type="evidence" value="ECO:0007669"/>
    <property type="project" value="UniProtKB-KW"/>
</dbReference>
<dbReference type="GO" id="GO:0046872">
    <property type="term" value="F:metal ion binding"/>
    <property type="evidence" value="ECO:0007669"/>
    <property type="project" value="UniProtKB-KW"/>
</dbReference>
<organism evidence="7 8">
    <name type="scientific">Algoriphagus yeomjeoni</name>
    <dbReference type="NCBI Taxonomy" id="291403"/>
    <lineage>
        <taxon>Bacteria</taxon>
        <taxon>Pseudomonadati</taxon>
        <taxon>Bacteroidota</taxon>
        <taxon>Cytophagia</taxon>
        <taxon>Cytophagales</taxon>
        <taxon>Cyclobacteriaceae</taxon>
        <taxon>Algoriphagus</taxon>
    </lineage>
</organism>
<dbReference type="EMBL" id="QLLK01000008">
    <property type="protein sequence ID" value="RAI88088.1"/>
    <property type="molecule type" value="Genomic_DNA"/>
</dbReference>
<keyword evidence="1" id="KW-0645">Protease</keyword>
<dbReference type="Proteomes" id="UP000249610">
    <property type="component" value="Unassembled WGS sequence"/>
</dbReference>
<dbReference type="InterPro" id="IPR025657">
    <property type="entry name" value="RadC_JAB"/>
</dbReference>
<dbReference type="InterPro" id="IPR020891">
    <property type="entry name" value="UPF0758_CS"/>
</dbReference>
<dbReference type="GO" id="GO:0008237">
    <property type="term" value="F:metallopeptidase activity"/>
    <property type="evidence" value="ECO:0007669"/>
    <property type="project" value="UniProtKB-KW"/>
</dbReference>
<protein>
    <submittedName>
        <fullName evidence="7">DNA repair protein RadC</fullName>
    </submittedName>
</protein>
<dbReference type="PROSITE" id="PS01302">
    <property type="entry name" value="UPF0758"/>
    <property type="match status" value="1"/>
</dbReference>
<evidence type="ECO:0000313" key="8">
    <source>
        <dbReference type="Proteomes" id="UP000249610"/>
    </source>
</evidence>
<keyword evidence="3" id="KW-0378">Hydrolase</keyword>
<dbReference type="PANTHER" id="PTHR30471">
    <property type="entry name" value="DNA REPAIR PROTEIN RADC"/>
    <property type="match status" value="1"/>
</dbReference>
<dbReference type="OrthoDB" id="9804482at2"/>
<dbReference type="InterPro" id="IPR001405">
    <property type="entry name" value="UPF0758"/>
</dbReference>
<keyword evidence="4" id="KW-0862">Zinc</keyword>
<gene>
    <name evidence="7" type="ORF">LV83_03006</name>
</gene>
<dbReference type="RefSeq" id="WP_111612334.1">
    <property type="nucleotide sequence ID" value="NZ_QLLK01000008.1"/>
</dbReference>
<evidence type="ECO:0000256" key="5">
    <source>
        <dbReference type="ARBA" id="ARBA00023049"/>
    </source>
</evidence>
<dbReference type="PROSITE" id="PS50249">
    <property type="entry name" value="MPN"/>
    <property type="match status" value="1"/>
</dbReference>
<feature type="domain" description="MPN" evidence="6">
    <location>
        <begin position="31"/>
        <end position="156"/>
    </location>
</feature>
<dbReference type="Gene3D" id="3.40.140.10">
    <property type="entry name" value="Cytidine Deaminase, domain 2"/>
    <property type="match status" value="1"/>
</dbReference>
<comment type="caution">
    <text evidence="7">The sequence shown here is derived from an EMBL/GenBank/DDBJ whole genome shotgun (WGS) entry which is preliminary data.</text>
</comment>
<reference evidence="7 8" key="1">
    <citation type="submission" date="2018-06" db="EMBL/GenBank/DDBJ databases">
        <title>Genomic Encyclopedia of Archaeal and Bacterial Type Strains, Phase II (KMG-II): from individual species to whole genera.</title>
        <authorList>
            <person name="Goeker M."/>
        </authorList>
    </citation>
    <scope>NUCLEOTIDE SEQUENCE [LARGE SCALE GENOMIC DNA]</scope>
    <source>
        <strain evidence="7 8">DSM 23446</strain>
    </source>
</reference>
<name>A0A327P750_9BACT</name>
<dbReference type="AlphaFoldDB" id="A0A327P750"/>
<keyword evidence="8" id="KW-1185">Reference proteome</keyword>
<evidence type="ECO:0000259" key="6">
    <source>
        <dbReference type="PROSITE" id="PS50249"/>
    </source>
</evidence>
<evidence type="ECO:0000256" key="1">
    <source>
        <dbReference type="ARBA" id="ARBA00022670"/>
    </source>
</evidence>
<keyword evidence="2" id="KW-0479">Metal-binding</keyword>
<dbReference type="SUPFAM" id="SSF102712">
    <property type="entry name" value="JAB1/MPN domain"/>
    <property type="match status" value="1"/>
</dbReference>
<evidence type="ECO:0000313" key="7">
    <source>
        <dbReference type="EMBL" id="RAI88088.1"/>
    </source>
</evidence>
<dbReference type="Pfam" id="PF04002">
    <property type="entry name" value="RadC"/>
    <property type="match status" value="1"/>
</dbReference>
<keyword evidence="5" id="KW-0482">Metalloprotease</keyword>